<dbReference type="EMBL" id="AM286690">
    <property type="protein sequence ID" value="CAL16259.1"/>
    <property type="molecule type" value="Genomic_DNA"/>
</dbReference>
<sequence length="157" mass="18028">MTAVGYFRPGESSAKDSELPDLDCRENIDAMVHGFYQRLLNDPVMAPVFLAVAGIDLQQHLPTICQYWYKMLLGEQGYQRHMMAKHRALDDREPLTGEHHERWLGHFMANLDGNFHGPMTDRARLIAQRVMNNLYSQLSARRASGFLEQGNDEVTHE</sequence>
<dbReference type="CDD" id="cd08916">
    <property type="entry name" value="TrHb3_P"/>
    <property type="match status" value="1"/>
</dbReference>
<gene>
    <name evidence="1" type="ordered locus">ABO_0811</name>
</gene>
<dbReference type="Proteomes" id="UP000008871">
    <property type="component" value="Chromosome"/>
</dbReference>
<dbReference type="InterPro" id="IPR012292">
    <property type="entry name" value="Globin/Proto"/>
</dbReference>
<dbReference type="SUPFAM" id="SSF46458">
    <property type="entry name" value="Globin-like"/>
    <property type="match status" value="1"/>
</dbReference>
<dbReference type="AlphaFoldDB" id="Q0VRD9"/>
<evidence type="ECO:0000313" key="2">
    <source>
        <dbReference type="Proteomes" id="UP000008871"/>
    </source>
</evidence>
<accession>Q0VRD9</accession>
<dbReference type="OrthoDB" id="25954at2"/>
<dbReference type="KEGG" id="abo:ABO_0811"/>
<protein>
    <recommendedName>
        <fullName evidence="3">Globin</fullName>
    </recommendedName>
</protein>
<dbReference type="GO" id="GO:0020037">
    <property type="term" value="F:heme binding"/>
    <property type="evidence" value="ECO:0007669"/>
    <property type="project" value="InterPro"/>
</dbReference>
<dbReference type="RefSeq" id="WP_011588095.1">
    <property type="nucleotide sequence ID" value="NC_008260.1"/>
</dbReference>
<dbReference type="eggNOG" id="COG2346">
    <property type="taxonomic scope" value="Bacteria"/>
</dbReference>
<organism evidence="1 2">
    <name type="scientific">Alcanivorax borkumensis (strain ATCC 700651 / DSM 11573 / NCIMB 13689 / SK2)</name>
    <dbReference type="NCBI Taxonomy" id="393595"/>
    <lineage>
        <taxon>Bacteria</taxon>
        <taxon>Pseudomonadati</taxon>
        <taxon>Pseudomonadota</taxon>
        <taxon>Gammaproteobacteria</taxon>
        <taxon>Oceanospirillales</taxon>
        <taxon>Alcanivoracaceae</taxon>
        <taxon>Alcanivorax</taxon>
    </lineage>
</organism>
<dbReference type="GO" id="GO:0019825">
    <property type="term" value="F:oxygen binding"/>
    <property type="evidence" value="ECO:0007669"/>
    <property type="project" value="InterPro"/>
</dbReference>
<dbReference type="HOGENOM" id="CLU_104957_4_0_6"/>
<keyword evidence="2" id="KW-1185">Reference proteome</keyword>
<evidence type="ECO:0008006" key="3">
    <source>
        <dbReference type="Google" id="ProtNLM"/>
    </source>
</evidence>
<reference evidence="1 2" key="1">
    <citation type="journal article" date="2006" name="Nat. Biotechnol.">
        <title>Genome sequence of the ubiquitous hydrocarbon-degrading marine bacterium Alcanivorax borkumensis.</title>
        <authorList>
            <person name="Schneiker S."/>
            <person name="Martins dos Santos V.A.P."/>
            <person name="Bartels D."/>
            <person name="Bekel T."/>
            <person name="Brecht M."/>
            <person name="Buhrmester J."/>
            <person name="Chernikova T.N."/>
            <person name="Denaro R."/>
            <person name="Ferrer M."/>
            <person name="Gertler C."/>
            <person name="Goesmann A."/>
            <person name="Golyshina O.V."/>
            <person name="Kaminski F."/>
            <person name="Khachane A.N."/>
            <person name="Lang S."/>
            <person name="Linke B."/>
            <person name="McHardy A.C."/>
            <person name="Meyer F."/>
            <person name="Nechitaylo T."/>
            <person name="Puehler A."/>
            <person name="Regenhardt D."/>
            <person name="Rupp O."/>
            <person name="Sabirova J.S."/>
            <person name="Selbitschka W."/>
            <person name="Yakimov M.M."/>
            <person name="Timmis K.N."/>
            <person name="Vorhoelter F.-J."/>
            <person name="Weidner S."/>
            <person name="Kaiser O."/>
            <person name="Golyshin P.N."/>
        </authorList>
    </citation>
    <scope>NUCLEOTIDE SEQUENCE [LARGE SCALE GENOMIC DNA]</scope>
    <source>
        <strain evidence="2">ATCC 700651 / DSM 11573 / NCIMB 13689 / SK2</strain>
    </source>
</reference>
<evidence type="ECO:0000313" key="1">
    <source>
        <dbReference type="EMBL" id="CAL16259.1"/>
    </source>
</evidence>
<name>Q0VRD9_ALCBS</name>
<dbReference type="Gene3D" id="1.10.490.10">
    <property type="entry name" value="Globins"/>
    <property type="match status" value="1"/>
</dbReference>
<dbReference type="InterPro" id="IPR009050">
    <property type="entry name" value="Globin-like_sf"/>
</dbReference>
<proteinExistence type="predicted"/>